<evidence type="ECO:0000256" key="4">
    <source>
        <dbReference type="SAM" id="MobiDB-lite"/>
    </source>
</evidence>
<evidence type="ECO:0000313" key="7">
    <source>
        <dbReference type="EMBL" id="CAB4614515.1"/>
    </source>
</evidence>
<evidence type="ECO:0000313" key="6">
    <source>
        <dbReference type="EMBL" id="CAB4599572.1"/>
    </source>
</evidence>
<gene>
    <name evidence="5" type="ORF">UFOPK1380_00301</name>
    <name evidence="6" type="ORF">UFOPK1778_01177</name>
    <name evidence="7" type="ORF">UFOPK1863_00619</name>
    <name evidence="8" type="ORF">UFOPK2689_01144</name>
    <name evidence="9" type="ORF">UFOPK3555_00438</name>
    <name evidence="10" type="ORF">UFOPK3874_00348</name>
    <name evidence="11" type="ORF">UFOPK4095_00018</name>
</gene>
<sequence>MAKAFKKMANYLGLVDDEDFESEVKEEVAEAPRRGFRSLSSGTSSESLPSYMRPANPTSAGVTPVASSISRPATAAPTTTSMDRIITIHPRIYSDVRSIGEAYRNGQPVIMNLSEVDESECKRLVDFASGLVFGHYGAIKRITSKVFLLTPANVAVNHDDKSAADQSTFFNQS</sequence>
<dbReference type="Gene3D" id="3.30.110.150">
    <property type="entry name" value="SepF-like protein"/>
    <property type="match status" value="1"/>
</dbReference>
<proteinExistence type="inferred from homology"/>
<feature type="region of interest" description="Disordered" evidence="4">
    <location>
        <begin position="20"/>
        <end position="76"/>
    </location>
</feature>
<evidence type="ECO:0000256" key="3">
    <source>
        <dbReference type="ARBA" id="ARBA00023306"/>
    </source>
</evidence>
<feature type="compositionally biased region" description="Basic and acidic residues" evidence="4">
    <location>
        <begin position="22"/>
        <end position="33"/>
    </location>
</feature>
<dbReference type="EMBL" id="CAEZUD010000091">
    <property type="protein sequence ID" value="CAB4599572.1"/>
    <property type="molecule type" value="Genomic_DNA"/>
</dbReference>
<dbReference type="HAMAP" id="MF_01197">
    <property type="entry name" value="SepF"/>
    <property type="match status" value="1"/>
</dbReference>
<keyword evidence="2" id="KW-0717">Septation</keyword>
<dbReference type="AlphaFoldDB" id="A0A6J7PEK3"/>
<dbReference type="EMBL" id="CAEZSC010000010">
    <property type="protein sequence ID" value="CAB4531016.1"/>
    <property type="molecule type" value="Genomic_DNA"/>
</dbReference>
<organism evidence="11">
    <name type="scientific">freshwater metagenome</name>
    <dbReference type="NCBI Taxonomy" id="449393"/>
    <lineage>
        <taxon>unclassified sequences</taxon>
        <taxon>metagenomes</taxon>
        <taxon>ecological metagenomes</taxon>
    </lineage>
</organism>
<dbReference type="EMBL" id="CAFBNS010000041">
    <property type="protein sequence ID" value="CAB4957946.1"/>
    <property type="molecule type" value="Genomic_DNA"/>
</dbReference>
<dbReference type="EMBL" id="CAEZUY010000047">
    <property type="protein sequence ID" value="CAB4614515.1"/>
    <property type="molecule type" value="Genomic_DNA"/>
</dbReference>
<dbReference type="EMBL" id="CAFBPI010000001">
    <property type="protein sequence ID" value="CAB5003481.1"/>
    <property type="molecule type" value="Genomic_DNA"/>
</dbReference>
<dbReference type="GO" id="GO:0000917">
    <property type="term" value="P:division septum assembly"/>
    <property type="evidence" value="ECO:0007669"/>
    <property type="project" value="UniProtKB-KW"/>
</dbReference>
<protein>
    <submittedName>
        <fullName evidence="11">Unannotated protein</fullName>
    </submittedName>
</protein>
<dbReference type="InterPro" id="IPR038594">
    <property type="entry name" value="SepF-like_sf"/>
</dbReference>
<evidence type="ECO:0000313" key="5">
    <source>
        <dbReference type="EMBL" id="CAB4531016.1"/>
    </source>
</evidence>
<accession>A0A6J7PEK3</accession>
<dbReference type="Pfam" id="PF04472">
    <property type="entry name" value="SepF"/>
    <property type="match status" value="1"/>
</dbReference>
<evidence type="ECO:0000313" key="11">
    <source>
        <dbReference type="EMBL" id="CAB5003481.1"/>
    </source>
</evidence>
<evidence type="ECO:0000313" key="8">
    <source>
        <dbReference type="EMBL" id="CAB4730621.1"/>
    </source>
</evidence>
<feature type="compositionally biased region" description="Low complexity" evidence="4">
    <location>
        <begin position="38"/>
        <end position="50"/>
    </location>
</feature>
<feature type="compositionally biased region" description="Low complexity" evidence="4">
    <location>
        <begin position="66"/>
        <end position="76"/>
    </location>
</feature>
<keyword evidence="1" id="KW-0132">Cell division</keyword>
<evidence type="ECO:0000313" key="10">
    <source>
        <dbReference type="EMBL" id="CAB4957946.1"/>
    </source>
</evidence>
<evidence type="ECO:0000313" key="9">
    <source>
        <dbReference type="EMBL" id="CAB4892213.1"/>
    </source>
</evidence>
<dbReference type="PANTHER" id="PTHR35798:SF1">
    <property type="entry name" value="CELL DIVISION PROTEIN SEPF"/>
    <property type="match status" value="1"/>
</dbReference>
<dbReference type="InterPro" id="IPR023052">
    <property type="entry name" value="Cell_div_SepF"/>
</dbReference>
<keyword evidence="3" id="KW-0131">Cell cycle</keyword>
<dbReference type="PANTHER" id="PTHR35798">
    <property type="entry name" value="CELL DIVISION PROTEIN SEPF"/>
    <property type="match status" value="1"/>
</dbReference>
<evidence type="ECO:0000256" key="1">
    <source>
        <dbReference type="ARBA" id="ARBA00022618"/>
    </source>
</evidence>
<name>A0A6J7PEK3_9ZZZZ</name>
<evidence type="ECO:0000256" key="2">
    <source>
        <dbReference type="ARBA" id="ARBA00023210"/>
    </source>
</evidence>
<dbReference type="InterPro" id="IPR007561">
    <property type="entry name" value="Cell_div_SepF/SepF-rel"/>
</dbReference>
<reference evidence="11" key="1">
    <citation type="submission" date="2020-05" db="EMBL/GenBank/DDBJ databases">
        <authorList>
            <person name="Chiriac C."/>
            <person name="Salcher M."/>
            <person name="Ghai R."/>
            <person name="Kavagutti S V."/>
        </authorList>
    </citation>
    <scope>NUCLEOTIDE SEQUENCE</scope>
</reference>
<dbReference type="EMBL" id="CAEZYL010000099">
    <property type="protein sequence ID" value="CAB4730621.1"/>
    <property type="molecule type" value="Genomic_DNA"/>
</dbReference>
<dbReference type="EMBL" id="CAFBME010000030">
    <property type="protein sequence ID" value="CAB4892213.1"/>
    <property type="molecule type" value="Genomic_DNA"/>
</dbReference>